<evidence type="ECO:0000256" key="7">
    <source>
        <dbReference type="ARBA" id="ARBA00007490"/>
    </source>
</evidence>
<comment type="function">
    <text evidence="4">Catalyzes ATP-dependent phosphorylation of adenosylcobinamide and addition of GMP to adenosylcobinamide phosphate.</text>
</comment>
<evidence type="ECO:0000256" key="17">
    <source>
        <dbReference type="ARBA" id="ARBA00030571"/>
    </source>
</evidence>
<evidence type="ECO:0000313" key="20">
    <source>
        <dbReference type="EMBL" id="GIN63491.1"/>
    </source>
</evidence>
<feature type="active site" description="GMP-histidine intermediate" evidence="18">
    <location>
        <position position="51"/>
    </location>
</feature>
<evidence type="ECO:0000256" key="12">
    <source>
        <dbReference type="ARBA" id="ARBA00022741"/>
    </source>
</evidence>
<dbReference type="InterPro" id="IPR003203">
    <property type="entry name" value="CobU/CobP"/>
</dbReference>
<evidence type="ECO:0000256" key="15">
    <source>
        <dbReference type="ARBA" id="ARBA00023134"/>
    </source>
</evidence>
<evidence type="ECO:0000256" key="13">
    <source>
        <dbReference type="ARBA" id="ARBA00022777"/>
    </source>
</evidence>
<keyword evidence="12 19" id="KW-0547">Nucleotide-binding</keyword>
<dbReference type="GO" id="GO:0008820">
    <property type="term" value="F:cobinamide phosphate guanylyltransferase activity"/>
    <property type="evidence" value="ECO:0007669"/>
    <property type="project" value="UniProtKB-EC"/>
</dbReference>
<dbReference type="EC" id="2.7.7.62" evidence="9"/>
<accession>A0A919WK22</accession>
<keyword evidence="10" id="KW-0169">Cobalamin biosynthesis</keyword>
<dbReference type="PANTHER" id="PTHR34848:SF1">
    <property type="entry name" value="BIFUNCTIONAL ADENOSYLCOBALAMIN BIOSYNTHESIS PROTEIN COBU"/>
    <property type="match status" value="1"/>
</dbReference>
<comment type="catalytic activity">
    <reaction evidence="1">
        <text>adenosylcob(III)inamide + ATP = adenosylcob(III)inamide phosphate + ADP + H(+)</text>
        <dbReference type="Rhea" id="RHEA:15769"/>
        <dbReference type="ChEBI" id="CHEBI:2480"/>
        <dbReference type="ChEBI" id="CHEBI:15378"/>
        <dbReference type="ChEBI" id="CHEBI:30616"/>
        <dbReference type="ChEBI" id="CHEBI:58502"/>
        <dbReference type="ChEBI" id="CHEBI:456216"/>
        <dbReference type="EC" id="2.7.1.156"/>
    </reaction>
</comment>
<dbReference type="GO" id="GO:0043752">
    <property type="term" value="F:adenosylcobinamide kinase activity"/>
    <property type="evidence" value="ECO:0007669"/>
    <property type="project" value="UniProtKB-EC"/>
</dbReference>
<evidence type="ECO:0000256" key="10">
    <source>
        <dbReference type="ARBA" id="ARBA00022573"/>
    </source>
</evidence>
<comment type="catalytic activity">
    <reaction evidence="2">
        <text>adenosylcob(III)inamide phosphate + GTP + H(+) = adenosylcob(III)inamide-GDP + diphosphate</text>
        <dbReference type="Rhea" id="RHEA:22712"/>
        <dbReference type="ChEBI" id="CHEBI:15378"/>
        <dbReference type="ChEBI" id="CHEBI:33019"/>
        <dbReference type="ChEBI" id="CHEBI:37565"/>
        <dbReference type="ChEBI" id="CHEBI:58502"/>
        <dbReference type="ChEBI" id="CHEBI:60487"/>
        <dbReference type="EC" id="2.7.7.62"/>
    </reaction>
</comment>
<evidence type="ECO:0000256" key="6">
    <source>
        <dbReference type="ARBA" id="ARBA00005159"/>
    </source>
</evidence>
<evidence type="ECO:0000256" key="11">
    <source>
        <dbReference type="ARBA" id="ARBA00022679"/>
    </source>
</evidence>
<comment type="pathway">
    <text evidence="6">Cofactor biosynthesis; adenosylcobalamin biosynthesis; adenosylcobalamin from cob(II)yrinate a,c-diamide: step 5/7.</text>
</comment>
<evidence type="ECO:0000256" key="14">
    <source>
        <dbReference type="ARBA" id="ARBA00022840"/>
    </source>
</evidence>
<comment type="catalytic activity">
    <reaction evidence="3">
        <text>adenosylcob(III)inamide + GTP = adenosylcob(III)inamide phosphate + GDP + H(+)</text>
        <dbReference type="Rhea" id="RHEA:15765"/>
        <dbReference type="ChEBI" id="CHEBI:2480"/>
        <dbReference type="ChEBI" id="CHEBI:15378"/>
        <dbReference type="ChEBI" id="CHEBI:37565"/>
        <dbReference type="ChEBI" id="CHEBI:58189"/>
        <dbReference type="ChEBI" id="CHEBI:58502"/>
        <dbReference type="EC" id="2.7.1.156"/>
    </reaction>
</comment>
<evidence type="ECO:0000256" key="18">
    <source>
        <dbReference type="PIRSR" id="PIRSR006135-1"/>
    </source>
</evidence>
<comment type="pathway">
    <text evidence="5">Cofactor biosynthesis; adenosylcobalamin biosynthesis; adenosylcobalamin from cob(II)yrinate a,c-diamide: step 6/7.</text>
</comment>
<organism evidence="20 21">
    <name type="scientific">Robertmurraya siralis</name>
    <dbReference type="NCBI Taxonomy" id="77777"/>
    <lineage>
        <taxon>Bacteria</taxon>
        <taxon>Bacillati</taxon>
        <taxon>Bacillota</taxon>
        <taxon>Bacilli</taxon>
        <taxon>Bacillales</taxon>
        <taxon>Bacillaceae</taxon>
        <taxon>Robertmurraya</taxon>
    </lineage>
</organism>
<evidence type="ECO:0000256" key="3">
    <source>
        <dbReference type="ARBA" id="ARBA00001522"/>
    </source>
</evidence>
<protein>
    <recommendedName>
        <fullName evidence="16">Adenosylcobinamide kinase</fullName>
        <ecNumber evidence="8">2.7.1.156</ecNumber>
        <ecNumber evidence="9">2.7.7.62</ecNumber>
    </recommendedName>
    <alternativeName>
        <fullName evidence="17">Adenosylcobinamide-phosphate guanylyltransferase</fullName>
    </alternativeName>
</protein>
<dbReference type="PANTHER" id="PTHR34848">
    <property type="match status" value="1"/>
</dbReference>
<keyword evidence="13 20" id="KW-0418">Kinase</keyword>
<dbReference type="EC" id="2.7.1.156" evidence="8"/>
<feature type="binding site" evidence="19">
    <location>
        <begin position="6"/>
        <end position="13"/>
    </location>
    <ligand>
        <name>GTP</name>
        <dbReference type="ChEBI" id="CHEBI:37565"/>
    </ligand>
</feature>
<dbReference type="GO" id="GO:0005524">
    <property type="term" value="F:ATP binding"/>
    <property type="evidence" value="ECO:0007669"/>
    <property type="project" value="UniProtKB-KW"/>
</dbReference>
<dbReference type="GO" id="GO:0005525">
    <property type="term" value="F:GTP binding"/>
    <property type="evidence" value="ECO:0007669"/>
    <property type="project" value="UniProtKB-KW"/>
</dbReference>
<dbReference type="Pfam" id="PF02283">
    <property type="entry name" value="CobU"/>
    <property type="match status" value="1"/>
</dbReference>
<keyword evidence="14" id="KW-0067">ATP-binding</keyword>
<dbReference type="Proteomes" id="UP000682111">
    <property type="component" value="Unassembled WGS sequence"/>
</dbReference>
<gene>
    <name evidence="20" type="primary">cobP</name>
    <name evidence="20" type="ORF">J27TS8_34840</name>
</gene>
<keyword evidence="15 19" id="KW-0342">GTP-binding</keyword>
<dbReference type="PIRSF" id="PIRSF006135">
    <property type="entry name" value="CobU"/>
    <property type="match status" value="1"/>
</dbReference>
<dbReference type="SUPFAM" id="SSF52540">
    <property type="entry name" value="P-loop containing nucleoside triphosphate hydrolases"/>
    <property type="match status" value="1"/>
</dbReference>
<feature type="binding site" evidence="19">
    <location>
        <position position="87"/>
    </location>
    <ligand>
        <name>GTP</name>
        <dbReference type="ChEBI" id="CHEBI:37565"/>
    </ligand>
</feature>
<dbReference type="InterPro" id="IPR027417">
    <property type="entry name" value="P-loop_NTPase"/>
</dbReference>
<feature type="binding site" evidence="19">
    <location>
        <begin position="35"/>
        <end position="37"/>
    </location>
    <ligand>
        <name>GTP</name>
        <dbReference type="ChEBI" id="CHEBI:37565"/>
    </ligand>
</feature>
<evidence type="ECO:0000256" key="8">
    <source>
        <dbReference type="ARBA" id="ARBA00012016"/>
    </source>
</evidence>
<reference evidence="20" key="1">
    <citation type="submission" date="2021-03" db="EMBL/GenBank/DDBJ databases">
        <title>Antimicrobial resistance genes in bacteria isolated from Japanese honey, and their potential for conferring macrolide and lincosamide resistance in the American foulbrood pathogen Paenibacillus larvae.</title>
        <authorList>
            <person name="Okamoto M."/>
            <person name="Kumagai M."/>
            <person name="Kanamori H."/>
            <person name="Takamatsu D."/>
        </authorList>
    </citation>
    <scope>NUCLEOTIDE SEQUENCE</scope>
    <source>
        <strain evidence="20">J27TS8</strain>
    </source>
</reference>
<dbReference type="CDD" id="cd00544">
    <property type="entry name" value="CobU"/>
    <property type="match status" value="1"/>
</dbReference>
<proteinExistence type="inferred from homology"/>
<feature type="binding site" evidence="19">
    <location>
        <position position="66"/>
    </location>
    <ligand>
        <name>GTP</name>
        <dbReference type="ChEBI" id="CHEBI:37565"/>
    </ligand>
</feature>
<keyword evidence="11" id="KW-0808">Transferase</keyword>
<keyword evidence="21" id="KW-1185">Reference proteome</keyword>
<comment type="similarity">
    <text evidence="7">Belongs to the CobU/CobP family.</text>
</comment>
<evidence type="ECO:0000256" key="4">
    <source>
        <dbReference type="ARBA" id="ARBA00003889"/>
    </source>
</evidence>
<comment type="caution">
    <text evidence="20">The sequence shown here is derived from an EMBL/GenBank/DDBJ whole genome shotgun (WGS) entry which is preliminary data.</text>
</comment>
<dbReference type="RefSeq" id="WP_235879542.1">
    <property type="nucleotide sequence ID" value="NZ_BORC01000006.1"/>
</dbReference>
<evidence type="ECO:0000256" key="1">
    <source>
        <dbReference type="ARBA" id="ARBA00000312"/>
    </source>
</evidence>
<evidence type="ECO:0000256" key="9">
    <source>
        <dbReference type="ARBA" id="ARBA00012523"/>
    </source>
</evidence>
<evidence type="ECO:0000256" key="16">
    <source>
        <dbReference type="ARBA" id="ARBA00029570"/>
    </source>
</evidence>
<dbReference type="GO" id="GO:0009236">
    <property type="term" value="P:cobalamin biosynthetic process"/>
    <property type="evidence" value="ECO:0007669"/>
    <property type="project" value="UniProtKB-KW"/>
</dbReference>
<evidence type="ECO:0000256" key="5">
    <source>
        <dbReference type="ARBA" id="ARBA00004692"/>
    </source>
</evidence>
<evidence type="ECO:0000313" key="21">
    <source>
        <dbReference type="Proteomes" id="UP000682111"/>
    </source>
</evidence>
<dbReference type="Gene3D" id="3.40.50.300">
    <property type="entry name" value="P-loop containing nucleotide triphosphate hydrolases"/>
    <property type="match status" value="1"/>
</dbReference>
<evidence type="ECO:0000256" key="2">
    <source>
        <dbReference type="ARBA" id="ARBA00000711"/>
    </source>
</evidence>
<dbReference type="AlphaFoldDB" id="A0A919WK22"/>
<dbReference type="EMBL" id="BORC01000006">
    <property type="protein sequence ID" value="GIN63491.1"/>
    <property type="molecule type" value="Genomic_DNA"/>
</dbReference>
<name>A0A919WK22_9BACI</name>
<evidence type="ECO:0000256" key="19">
    <source>
        <dbReference type="PIRSR" id="PIRSR006135-2"/>
    </source>
</evidence>
<sequence>MIFITGGVRSGKSSFAEQLAKEKAQKLGGALHYLATGVASDQEMAKRIARHQREREESEWSWRTWEQSTGIEAVAESFTSKDIVLLDCVTTLLNNELFSQQNWNPQVLTKLLHGIESVQACCAELILVSNEVLWEGINHENKLVLEYSRIIGNLHQVLVARSEKAYLVEAGIPIVMKEEMA</sequence>